<name>A0ABD0LV00_9CAEN</name>
<evidence type="ECO:0000259" key="7">
    <source>
        <dbReference type="PROSITE" id="PS51857"/>
    </source>
</evidence>
<dbReference type="AlphaFoldDB" id="A0ABD0LV00"/>
<comment type="subcellular location">
    <subcellularLocation>
        <location evidence="1">Cytoplasm</location>
    </subcellularLocation>
</comment>
<dbReference type="InterPro" id="IPR002059">
    <property type="entry name" value="CSP_DNA-bd"/>
</dbReference>
<dbReference type="InterPro" id="IPR024642">
    <property type="entry name" value="SUZ-C"/>
</dbReference>
<proteinExistence type="inferred from homology"/>
<feature type="domain" description="CSD" evidence="7">
    <location>
        <begin position="364"/>
        <end position="429"/>
    </location>
</feature>
<evidence type="ECO:0000256" key="3">
    <source>
        <dbReference type="ARBA" id="ARBA00022737"/>
    </source>
</evidence>
<evidence type="ECO:0000256" key="4">
    <source>
        <dbReference type="ARBA" id="ARBA00022884"/>
    </source>
</evidence>
<keyword evidence="3" id="KW-0677">Repeat</keyword>
<evidence type="ECO:0000259" key="8">
    <source>
        <dbReference type="PROSITE" id="PS51938"/>
    </source>
</evidence>
<feature type="compositionally biased region" description="Basic and acidic residues" evidence="6">
    <location>
        <begin position="774"/>
        <end position="784"/>
    </location>
</feature>
<organism evidence="9 10">
    <name type="scientific">Batillaria attramentaria</name>
    <dbReference type="NCBI Taxonomy" id="370345"/>
    <lineage>
        <taxon>Eukaryota</taxon>
        <taxon>Metazoa</taxon>
        <taxon>Spiralia</taxon>
        <taxon>Lophotrochozoa</taxon>
        <taxon>Mollusca</taxon>
        <taxon>Gastropoda</taxon>
        <taxon>Caenogastropoda</taxon>
        <taxon>Sorbeoconcha</taxon>
        <taxon>Cerithioidea</taxon>
        <taxon>Batillariidae</taxon>
        <taxon>Batillaria</taxon>
    </lineage>
</organism>
<protein>
    <recommendedName>
        <fullName evidence="11">Cold shock domain-containing protein E1</fullName>
    </recommendedName>
</protein>
<keyword evidence="10" id="KW-1185">Reference proteome</keyword>
<feature type="domain" description="SUZ-C" evidence="8">
    <location>
        <begin position="757"/>
        <end position="796"/>
    </location>
</feature>
<evidence type="ECO:0000256" key="1">
    <source>
        <dbReference type="ARBA" id="ARBA00004496"/>
    </source>
</evidence>
<dbReference type="GO" id="GO:0005737">
    <property type="term" value="C:cytoplasm"/>
    <property type="evidence" value="ECO:0007669"/>
    <property type="project" value="UniProtKB-SubCell"/>
</dbReference>
<comment type="caution">
    <text evidence="9">The sequence shown here is derived from an EMBL/GenBank/DDBJ whole genome shotgun (WGS) entry which is preliminary data.</text>
</comment>
<dbReference type="InterPro" id="IPR012340">
    <property type="entry name" value="NA-bd_OB-fold"/>
</dbReference>
<dbReference type="InterPro" id="IPR011129">
    <property type="entry name" value="CSD"/>
</dbReference>
<dbReference type="PANTHER" id="PTHR12913">
    <property type="entry name" value="UNR PROTEIN N-RAS UPSTREAM GENE PROTEIN"/>
    <property type="match status" value="1"/>
</dbReference>
<sequence>MSVKKMNSPQWKKFQPPTAQDPAILSFHQSSSSNNSSSVTTSTVPTTTSTTTGVREKGFIDKRQHSYGFIQCCDKDSRLFFHFSEYSGNVDSMQIGEPVEFSVSNDRRTGKPIAVAVARLDQTALVPEVISDERFVGTVIQEAKPAKGKNGTVPGNQDGFGRVTYEHSGECFFLPYALEDILEPNVKIKTGDQVMFYISTDPQSGTIHARSLELVIPPSQRYQGVVCSMKESFGFIERADVVREIFFHYSEFRGNVNELHLGDDVEFSIQMRNNKEVAVEIEKLPEGTVIFEDIAIDKVTGKILKTLKGPNNRRQSDPLGGKIIYETPKGTMELPWGDKDQDRLQRATNITLSEESFVKSGELRETGVIASLKEGYGFIQCAERDARMFFHFSEFMDPSYTPKCGEEVTFTVMQDPSSTNRMVATRIKVLPQGSVAFLTIHPSMYIGTIDKEPATHKNQNKAKDTESGNIVFDYEGTIQHITYSVKDVKDPKSMPRYGDKVEFQIGELKNNGKKVAVSVRVVIRNIMGRCQGFVATLKDNYGFIENSDHDREVFFHFSSFDGNAADLDLGDEVEYTLARKSSKLSAENIRKLSKGTVAPEEVLWDRGMLQGKILRPMRIVDPEQDDYCGLVQVGEEDDNNAETYPYGITSLADKRDFLQKGDVVKFQLAKVKATGALRAVNLAAQRKYIRAKVDSVKGQFGFLNYEVEEGKKLFFHMTEVHDSAQISPGNEVEFVVVQNQRNGKYSACSLRKITETQRPERLISRLKSLSDENAPRIVVERQPRGPDSTKGFNTPRTPWKPPS</sequence>
<evidence type="ECO:0008006" key="11">
    <source>
        <dbReference type="Google" id="ProtNLM"/>
    </source>
</evidence>
<dbReference type="PROSITE" id="PS51857">
    <property type="entry name" value="CSD_2"/>
    <property type="match status" value="4"/>
</dbReference>
<dbReference type="InterPro" id="IPR056400">
    <property type="entry name" value="CSDE1"/>
</dbReference>
<keyword evidence="4" id="KW-0694">RNA-binding</keyword>
<evidence type="ECO:0000313" key="10">
    <source>
        <dbReference type="Proteomes" id="UP001519460"/>
    </source>
</evidence>
<dbReference type="SMART" id="SM00357">
    <property type="entry name" value="CSP"/>
    <property type="match status" value="5"/>
</dbReference>
<dbReference type="PANTHER" id="PTHR12913:SF1">
    <property type="entry name" value="COLD SHOCK DOMAIN-CONTAINING PROTEIN E1"/>
    <property type="match status" value="1"/>
</dbReference>
<dbReference type="Pfam" id="PF00313">
    <property type="entry name" value="CSD"/>
    <property type="match status" value="5"/>
</dbReference>
<dbReference type="GO" id="GO:0003723">
    <property type="term" value="F:RNA binding"/>
    <property type="evidence" value="ECO:0007669"/>
    <property type="project" value="UniProtKB-KW"/>
</dbReference>
<evidence type="ECO:0000256" key="6">
    <source>
        <dbReference type="SAM" id="MobiDB-lite"/>
    </source>
</evidence>
<dbReference type="Gene3D" id="2.40.50.140">
    <property type="entry name" value="Nucleic acid-binding proteins"/>
    <property type="match status" value="5"/>
</dbReference>
<accession>A0ABD0LV00</accession>
<dbReference type="SUPFAM" id="SSF50249">
    <property type="entry name" value="Nucleic acid-binding proteins"/>
    <property type="match status" value="5"/>
</dbReference>
<keyword evidence="2" id="KW-0963">Cytoplasm</keyword>
<dbReference type="Pfam" id="PF23456">
    <property type="entry name" value="CSDE1"/>
    <property type="match status" value="3"/>
</dbReference>
<evidence type="ECO:0000313" key="9">
    <source>
        <dbReference type="EMBL" id="KAK7503167.1"/>
    </source>
</evidence>
<evidence type="ECO:0000256" key="5">
    <source>
        <dbReference type="ARBA" id="ARBA00044751"/>
    </source>
</evidence>
<feature type="domain" description="CSD" evidence="7">
    <location>
        <begin position="221"/>
        <end position="283"/>
    </location>
</feature>
<feature type="region of interest" description="Disordered" evidence="6">
    <location>
        <begin position="774"/>
        <end position="803"/>
    </location>
</feature>
<dbReference type="PROSITE" id="PS00352">
    <property type="entry name" value="CSD_1"/>
    <property type="match status" value="4"/>
</dbReference>
<feature type="domain" description="CSD" evidence="7">
    <location>
        <begin position="529"/>
        <end position="591"/>
    </location>
</feature>
<dbReference type="CDD" id="cd04458">
    <property type="entry name" value="CSP_CDS"/>
    <property type="match status" value="3"/>
</dbReference>
<feature type="region of interest" description="Disordered" evidence="6">
    <location>
        <begin position="28"/>
        <end position="52"/>
    </location>
</feature>
<dbReference type="EMBL" id="JACVVK020000021">
    <property type="protein sequence ID" value="KAK7503167.1"/>
    <property type="molecule type" value="Genomic_DNA"/>
</dbReference>
<evidence type="ECO:0000256" key="2">
    <source>
        <dbReference type="ARBA" id="ARBA00022490"/>
    </source>
</evidence>
<comment type="similarity">
    <text evidence="5">Belongs to the UNR family.</text>
</comment>
<feature type="compositionally biased region" description="Low complexity" evidence="6">
    <location>
        <begin position="30"/>
        <end position="52"/>
    </location>
</feature>
<dbReference type="Proteomes" id="UP001519460">
    <property type="component" value="Unassembled WGS sequence"/>
</dbReference>
<dbReference type="InterPro" id="IPR019844">
    <property type="entry name" value="CSD_CS"/>
</dbReference>
<reference evidence="9 10" key="1">
    <citation type="journal article" date="2023" name="Sci. Data">
        <title>Genome assembly of the Korean intertidal mud-creeper Batillaria attramentaria.</title>
        <authorList>
            <person name="Patra A.K."/>
            <person name="Ho P.T."/>
            <person name="Jun S."/>
            <person name="Lee S.J."/>
            <person name="Kim Y."/>
            <person name="Won Y.J."/>
        </authorList>
    </citation>
    <scope>NUCLEOTIDE SEQUENCE [LARGE SCALE GENOMIC DNA]</scope>
    <source>
        <strain evidence="9">Wonlab-2016</strain>
    </source>
</reference>
<gene>
    <name evidence="9" type="ORF">BaRGS_00005432</name>
</gene>
<dbReference type="PROSITE" id="PS51938">
    <property type="entry name" value="SUZ_C"/>
    <property type="match status" value="1"/>
</dbReference>
<feature type="domain" description="CSD" evidence="7">
    <location>
        <begin position="55"/>
        <end position="119"/>
    </location>
</feature>